<dbReference type="GO" id="GO:0009086">
    <property type="term" value="P:methionine biosynthetic process"/>
    <property type="evidence" value="ECO:0007669"/>
    <property type="project" value="UniProtKB-KW"/>
</dbReference>
<dbReference type="InterPro" id="IPR028281">
    <property type="entry name" value="Sirohaem_synthase_central"/>
</dbReference>
<dbReference type="PANTHER" id="PTHR45790">
    <property type="entry name" value="SIROHEME SYNTHASE-RELATED"/>
    <property type="match status" value="1"/>
</dbReference>
<dbReference type="Proteomes" id="UP000799324">
    <property type="component" value="Unassembled WGS sequence"/>
</dbReference>
<dbReference type="SUPFAM" id="SSF53790">
    <property type="entry name" value="Tetrapyrrole methylase"/>
    <property type="match status" value="1"/>
</dbReference>
<dbReference type="GO" id="GO:0016491">
    <property type="term" value="F:oxidoreductase activity"/>
    <property type="evidence" value="ECO:0007669"/>
    <property type="project" value="UniProtKB-KW"/>
</dbReference>
<evidence type="ECO:0000256" key="4">
    <source>
        <dbReference type="ARBA" id="ARBA00022679"/>
    </source>
</evidence>
<dbReference type="Pfam" id="PF13241">
    <property type="entry name" value="NAD_binding_7"/>
    <property type="match status" value="1"/>
</dbReference>
<dbReference type="AlphaFoldDB" id="A0A6A6T5Y5"/>
<dbReference type="Gene3D" id="3.40.1010.10">
    <property type="entry name" value="Cobalt-precorrin-4 Transmethylase, Domain 1"/>
    <property type="match status" value="1"/>
</dbReference>
<comment type="catalytic activity">
    <reaction evidence="10">
        <text>uroporphyrinogen III + 2 S-adenosyl-L-methionine = precorrin-2 + 2 S-adenosyl-L-homocysteine + H(+)</text>
        <dbReference type="Rhea" id="RHEA:32459"/>
        <dbReference type="ChEBI" id="CHEBI:15378"/>
        <dbReference type="ChEBI" id="CHEBI:57308"/>
        <dbReference type="ChEBI" id="CHEBI:57856"/>
        <dbReference type="ChEBI" id="CHEBI:58827"/>
        <dbReference type="ChEBI" id="CHEBI:59789"/>
        <dbReference type="EC" id="2.1.1.107"/>
    </reaction>
</comment>
<protein>
    <submittedName>
        <fullName evidence="16">Uroporphyrin-III C-methyltransferase</fullName>
    </submittedName>
</protein>
<dbReference type="FunFam" id="3.40.50.720:FF:000504">
    <property type="entry name" value="Siroheme synthase, putative"/>
    <property type="match status" value="1"/>
</dbReference>
<dbReference type="GO" id="GO:0000103">
    <property type="term" value="P:sulfate assimilation"/>
    <property type="evidence" value="ECO:0007669"/>
    <property type="project" value="InterPro"/>
</dbReference>
<dbReference type="PANTHER" id="PTHR45790:SF6">
    <property type="entry name" value="UROPORPHYRINOGEN-III C-METHYLTRANSFERASE"/>
    <property type="match status" value="1"/>
</dbReference>
<feature type="domain" description="Siroheme biosynthesis protein Met8 C-terminal" evidence="14">
    <location>
        <begin position="216"/>
        <end position="256"/>
    </location>
</feature>
<reference evidence="16" key="1">
    <citation type="journal article" date="2020" name="Stud. Mycol.">
        <title>101 Dothideomycetes genomes: a test case for predicting lifestyles and emergence of pathogens.</title>
        <authorList>
            <person name="Haridas S."/>
            <person name="Albert R."/>
            <person name="Binder M."/>
            <person name="Bloem J."/>
            <person name="Labutti K."/>
            <person name="Salamov A."/>
            <person name="Andreopoulos B."/>
            <person name="Baker S."/>
            <person name="Barry K."/>
            <person name="Bills G."/>
            <person name="Bluhm B."/>
            <person name="Cannon C."/>
            <person name="Castanera R."/>
            <person name="Culley D."/>
            <person name="Daum C."/>
            <person name="Ezra D."/>
            <person name="Gonzalez J."/>
            <person name="Henrissat B."/>
            <person name="Kuo A."/>
            <person name="Liang C."/>
            <person name="Lipzen A."/>
            <person name="Lutzoni F."/>
            <person name="Magnuson J."/>
            <person name="Mondo S."/>
            <person name="Nolan M."/>
            <person name="Ohm R."/>
            <person name="Pangilinan J."/>
            <person name="Park H.-J."/>
            <person name="Ramirez L."/>
            <person name="Alfaro M."/>
            <person name="Sun H."/>
            <person name="Tritt A."/>
            <person name="Yoshinaga Y."/>
            <person name="Zwiers L.-H."/>
            <person name="Turgeon B."/>
            <person name="Goodwin S."/>
            <person name="Spatafora J."/>
            <person name="Crous P."/>
            <person name="Grigoriev I."/>
        </authorList>
    </citation>
    <scope>NUCLEOTIDE SEQUENCE</scope>
    <source>
        <strain evidence="16">CBS 122681</strain>
    </source>
</reference>
<dbReference type="FunFam" id="3.40.1010.10:FF:000006">
    <property type="entry name" value="Siroheme synthase, putative"/>
    <property type="match status" value="1"/>
</dbReference>
<name>A0A6A6T5Y5_9PLEO</name>
<evidence type="ECO:0000256" key="2">
    <source>
        <dbReference type="ARBA" id="ARBA00022603"/>
    </source>
</evidence>
<evidence type="ECO:0000259" key="15">
    <source>
        <dbReference type="Pfam" id="PF14824"/>
    </source>
</evidence>
<dbReference type="OrthoDB" id="508204at2759"/>
<dbReference type="InterPro" id="IPR006366">
    <property type="entry name" value="CobA/CysG_C"/>
</dbReference>
<organism evidence="16 17">
    <name type="scientific">Lophiostoma macrostomum CBS 122681</name>
    <dbReference type="NCBI Taxonomy" id="1314788"/>
    <lineage>
        <taxon>Eukaryota</taxon>
        <taxon>Fungi</taxon>
        <taxon>Dikarya</taxon>
        <taxon>Ascomycota</taxon>
        <taxon>Pezizomycotina</taxon>
        <taxon>Dothideomycetes</taxon>
        <taxon>Pleosporomycetidae</taxon>
        <taxon>Pleosporales</taxon>
        <taxon>Lophiostomataceae</taxon>
        <taxon>Lophiostoma</taxon>
    </lineage>
</organism>
<keyword evidence="4 12" id="KW-0808">Transferase</keyword>
<dbReference type="InterPro" id="IPR028162">
    <property type="entry name" value="Met8_C"/>
</dbReference>
<dbReference type="InterPro" id="IPR035996">
    <property type="entry name" value="4pyrrol_Methylase_sf"/>
</dbReference>
<dbReference type="GO" id="GO:0019354">
    <property type="term" value="P:siroheme biosynthetic process"/>
    <property type="evidence" value="ECO:0007669"/>
    <property type="project" value="InterPro"/>
</dbReference>
<evidence type="ECO:0000256" key="5">
    <source>
        <dbReference type="ARBA" id="ARBA00022691"/>
    </source>
</evidence>
<dbReference type="PROSITE" id="PS00840">
    <property type="entry name" value="SUMT_2"/>
    <property type="match status" value="1"/>
</dbReference>
<evidence type="ECO:0000256" key="1">
    <source>
        <dbReference type="ARBA" id="ARBA00005879"/>
    </source>
</evidence>
<dbReference type="GO" id="GO:0004851">
    <property type="term" value="F:uroporphyrin-III C-methyltransferase activity"/>
    <property type="evidence" value="ECO:0007669"/>
    <property type="project" value="UniProtKB-EC"/>
</dbReference>
<dbReference type="CDD" id="cd11642">
    <property type="entry name" value="SUMT"/>
    <property type="match status" value="1"/>
</dbReference>
<dbReference type="FunFam" id="3.30.950.10:FF:000005">
    <property type="entry name" value="Uroporphyrin-III c-methyltransferase, putative"/>
    <property type="match status" value="1"/>
</dbReference>
<keyword evidence="7" id="KW-0520">NAD</keyword>
<dbReference type="Pfam" id="PF14823">
    <property type="entry name" value="Sirohm_synth_C"/>
    <property type="match status" value="1"/>
</dbReference>
<proteinExistence type="inferred from homology"/>
<dbReference type="InterPro" id="IPR050161">
    <property type="entry name" value="Siro_Cobalamin_biosynth"/>
</dbReference>
<evidence type="ECO:0000256" key="3">
    <source>
        <dbReference type="ARBA" id="ARBA00022605"/>
    </source>
</evidence>
<evidence type="ECO:0000259" key="14">
    <source>
        <dbReference type="Pfam" id="PF14823"/>
    </source>
</evidence>
<evidence type="ECO:0000256" key="8">
    <source>
        <dbReference type="ARBA" id="ARBA00023167"/>
    </source>
</evidence>
<keyword evidence="2 12" id="KW-0489">Methyltransferase</keyword>
<comment type="similarity">
    <text evidence="1 12">Belongs to the precorrin methyltransferase family.</text>
</comment>
<keyword evidence="17" id="KW-1185">Reference proteome</keyword>
<evidence type="ECO:0000256" key="10">
    <source>
        <dbReference type="ARBA" id="ARBA00052360"/>
    </source>
</evidence>
<feature type="domain" description="Siroheme synthase central" evidence="15">
    <location>
        <begin position="133"/>
        <end position="159"/>
    </location>
</feature>
<evidence type="ECO:0000256" key="6">
    <source>
        <dbReference type="ARBA" id="ARBA00023002"/>
    </source>
</evidence>
<comment type="function">
    <text evidence="11">Siroheme synthase involved in methionine biosynthesis.</text>
</comment>
<evidence type="ECO:0000256" key="12">
    <source>
        <dbReference type="RuleBase" id="RU003960"/>
    </source>
</evidence>
<dbReference type="Gene3D" id="3.30.950.10">
    <property type="entry name" value="Methyltransferase, Cobalt-precorrin-4 Transmethylase, Domain 2"/>
    <property type="match status" value="1"/>
</dbReference>
<evidence type="ECO:0000313" key="16">
    <source>
        <dbReference type="EMBL" id="KAF2653964.1"/>
    </source>
</evidence>
<dbReference type="InterPro" id="IPR036291">
    <property type="entry name" value="NAD(P)-bd_dom_sf"/>
</dbReference>
<dbReference type="Pfam" id="PF00590">
    <property type="entry name" value="TP_methylase"/>
    <property type="match status" value="1"/>
</dbReference>
<feature type="domain" description="Tetrapyrrole methylase" evidence="13">
    <location>
        <begin position="272"/>
        <end position="481"/>
    </location>
</feature>
<sequence length="539" mass="58009">MNPALLTAVDSTSHIHLIVGSNPLAGARCSRSLEVGAKPIVLAPEGQTVHYSLMKRIEEGEVQWLKRDFSDEDLTMLGRSEVDGVVDAVFVTAGGKQTQGTRISSLCRRLRIPVNVADAPNLSSFTLLSTHSDGPLQIGVTTSGKGCKLSARIRREIAASLPSDLGSAVERLGTLRRRIWEEDHAVELSQDPEAEDEDMGQPATFNKLVTAESAEVARGRRMRWLSQICEYWPLRRLASISDADVDTLFKDYTKSNTFKNGNPLNGGKGHGRIILAGSGPGNPDLLTRAAHKAILSADLILADKLVPGPILDLVPRRATVFIAKKFPGNADKAQEELLEMGLEGLKAGKVVVRIKQGDPYIYGRGGEEHDFFSSHGYTPVVLPGITSALSAPLFAGIPATHRSVADQVLICTGTGRKGAAPDHPKYVASRTVVFLMALHRLSSLIENLTKEKGYPSDTPCAVLERASCPDQRVIRTTLEHVCSAVEVEGSRPPGLLVVGNACTVLSKFSQKWVVEDGFKALDNIGMEGELPLLGEPTAA</sequence>
<gene>
    <name evidence="16" type="ORF">K491DRAFT_705523</name>
</gene>
<keyword evidence="5" id="KW-0949">S-adenosyl-L-methionine</keyword>
<evidence type="ECO:0000259" key="13">
    <source>
        <dbReference type="Pfam" id="PF00590"/>
    </source>
</evidence>
<keyword evidence="6" id="KW-0560">Oxidoreductase</keyword>
<dbReference type="SUPFAM" id="SSF75615">
    <property type="entry name" value="Siroheme synthase middle domains-like"/>
    <property type="match status" value="1"/>
</dbReference>
<dbReference type="SUPFAM" id="SSF51735">
    <property type="entry name" value="NAD(P)-binding Rossmann-fold domains"/>
    <property type="match status" value="1"/>
</dbReference>
<dbReference type="EMBL" id="MU004372">
    <property type="protein sequence ID" value="KAF2653964.1"/>
    <property type="molecule type" value="Genomic_DNA"/>
</dbReference>
<accession>A0A6A6T5Y5</accession>
<evidence type="ECO:0000313" key="17">
    <source>
        <dbReference type="Proteomes" id="UP000799324"/>
    </source>
</evidence>
<dbReference type="InterPro" id="IPR014776">
    <property type="entry name" value="4pyrrole_Mease_sub2"/>
</dbReference>
<dbReference type="InterPro" id="IPR012066">
    <property type="entry name" value="Met1_fungi"/>
</dbReference>
<dbReference type="Gene3D" id="1.10.3280.10">
    <property type="entry name" value="Siroheme synthase, domain 3"/>
    <property type="match status" value="1"/>
</dbReference>
<dbReference type="Pfam" id="PF14824">
    <property type="entry name" value="Sirohm_synth_M"/>
    <property type="match status" value="1"/>
</dbReference>
<keyword evidence="3" id="KW-0028">Amino-acid biosynthesis</keyword>
<dbReference type="GO" id="GO:0032259">
    <property type="term" value="P:methylation"/>
    <property type="evidence" value="ECO:0007669"/>
    <property type="project" value="UniProtKB-KW"/>
</dbReference>
<keyword evidence="8" id="KW-0486">Methionine biosynthesis</keyword>
<evidence type="ECO:0000256" key="9">
    <source>
        <dbReference type="ARBA" id="ARBA00023244"/>
    </source>
</evidence>
<dbReference type="PIRSF" id="PIRSF036555">
    <property type="entry name" value="SUMT_yeast"/>
    <property type="match status" value="1"/>
</dbReference>
<dbReference type="NCBIfam" id="TIGR01469">
    <property type="entry name" value="cobA_cysG_Cterm"/>
    <property type="match status" value="1"/>
</dbReference>
<evidence type="ECO:0000256" key="7">
    <source>
        <dbReference type="ARBA" id="ARBA00023027"/>
    </source>
</evidence>
<dbReference type="InterPro" id="IPR003043">
    <property type="entry name" value="Uropor_MeTrfase_CS"/>
</dbReference>
<dbReference type="InterPro" id="IPR014777">
    <property type="entry name" value="4pyrrole_Mease_sub1"/>
</dbReference>
<dbReference type="Gene3D" id="3.40.50.720">
    <property type="entry name" value="NAD(P)-binding Rossmann-like Domain"/>
    <property type="match status" value="1"/>
</dbReference>
<dbReference type="InterPro" id="IPR000878">
    <property type="entry name" value="4pyrrol_Mease"/>
</dbReference>
<keyword evidence="9" id="KW-0627">Porphyrin biosynthesis</keyword>
<evidence type="ECO:0000256" key="11">
    <source>
        <dbReference type="ARBA" id="ARBA00055636"/>
    </source>
</evidence>